<dbReference type="OrthoDB" id="9991235at2759"/>
<dbReference type="GO" id="GO:0008832">
    <property type="term" value="F:dGTPase activity"/>
    <property type="evidence" value="ECO:0007669"/>
    <property type="project" value="TreeGrafter"/>
</dbReference>
<organism evidence="4 5">
    <name type="scientific">Penaeus vannamei</name>
    <name type="common">Whiteleg shrimp</name>
    <name type="synonym">Litopenaeus vannamei</name>
    <dbReference type="NCBI Taxonomy" id="6689"/>
    <lineage>
        <taxon>Eukaryota</taxon>
        <taxon>Metazoa</taxon>
        <taxon>Ecdysozoa</taxon>
        <taxon>Arthropoda</taxon>
        <taxon>Crustacea</taxon>
        <taxon>Multicrustacea</taxon>
        <taxon>Malacostraca</taxon>
        <taxon>Eumalacostraca</taxon>
        <taxon>Eucarida</taxon>
        <taxon>Decapoda</taxon>
        <taxon>Dendrobranchiata</taxon>
        <taxon>Penaeoidea</taxon>
        <taxon>Penaeidae</taxon>
        <taxon>Penaeus</taxon>
    </lineage>
</organism>
<reference evidence="4 5" key="1">
    <citation type="submission" date="2018-04" db="EMBL/GenBank/DDBJ databases">
        <authorList>
            <person name="Zhang X."/>
            <person name="Yuan J."/>
            <person name="Li F."/>
            <person name="Xiang J."/>
        </authorList>
    </citation>
    <scope>NUCLEOTIDE SEQUENCE [LARGE SCALE GENOMIC DNA]</scope>
    <source>
        <tissue evidence="4">Muscle</tissue>
    </source>
</reference>
<dbReference type="EMBL" id="QCYY01003158">
    <property type="protein sequence ID" value="ROT64985.1"/>
    <property type="molecule type" value="Genomic_DNA"/>
</dbReference>
<keyword evidence="4" id="KW-0378">Hydrolase</keyword>
<evidence type="ECO:0000313" key="4">
    <source>
        <dbReference type="EMBL" id="ROT64985.1"/>
    </source>
</evidence>
<name>A0A3R7MLQ2_PENVA</name>
<dbReference type="GO" id="GO:0005634">
    <property type="term" value="C:nucleus"/>
    <property type="evidence" value="ECO:0007669"/>
    <property type="project" value="TreeGrafter"/>
</dbReference>
<comment type="similarity">
    <text evidence="1">Belongs to the SAMHD1 family.</text>
</comment>
<comment type="caution">
    <text evidence="4">The sequence shown here is derived from an EMBL/GenBank/DDBJ whole genome shotgun (WGS) entry which is preliminary data.</text>
</comment>
<dbReference type="CDD" id="cd00077">
    <property type="entry name" value="HDc"/>
    <property type="match status" value="1"/>
</dbReference>
<dbReference type="PANTHER" id="PTHR11373">
    <property type="entry name" value="DEOXYNUCLEOSIDE TRIPHOSPHATE TRIPHOSPHOHYDROLASE"/>
    <property type="match status" value="1"/>
</dbReference>
<gene>
    <name evidence="4" type="ORF">C7M84_017039</name>
</gene>
<reference evidence="4 5" key="2">
    <citation type="submission" date="2019-01" db="EMBL/GenBank/DDBJ databases">
        <title>The decoding of complex shrimp genome reveals the adaptation for benthos swimmer, frequently molting mechanism and breeding impact on genome.</title>
        <authorList>
            <person name="Sun Y."/>
            <person name="Gao Y."/>
            <person name="Yu Y."/>
        </authorList>
    </citation>
    <scope>NUCLEOTIDE SEQUENCE [LARGE SCALE GENOMIC DNA]</scope>
    <source>
        <tissue evidence="4">Muscle</tissue>
    </source>
</reference>
<dbReference type="InterPro" id="IPR003607">
    <property type="entry name" value="HD/PDEase_dom"/>
</dbReference>
<evidence type="ECO:0000256" key="1">
    <source>
        <dbReference type="ARBA" id="ARBA00005776"/>
    </source>
</evidence>
<proteinExistence type="inferred from homology"/>
<sequence length="385" mass="44382">MVEALRSRQADLGITEKDVLCVQIAGLCHDLGHGAFSHVFETFMKESKKSFKHEKMSCRMFDDIMKNFGAEGLDEEDVQFIKDLILGKKPSQENGRPAEKAFLFEIVNNKRTGVDVDKWDYILRDCHGLGLNVTFEYERLIHFSKVAKVEDEWQIVFKEAEAENLYEMNHARMLLHKKAYQHRVVKIIDRMLVDALLKADEFVRYTGENGRSLKLSEVCTDPVAYTHLTDDVIHRILRRKDSDLVEAKEILNNILTRKIYTYVDEVKEITEKEESEIKRLGGMSLKRKITFGSKKGNPLEEQHFYRRGDPNTYVTLKAEQVSRMLPKEFKDVNYYIVAKEECDAQRIREFLANPPRPPPPAALHRPASAAPPPPTSPSLSPDRTD</sequence>
<evidence type="ECO:0000256" key="2">
    <source>
        <dbReference type="SAM" id="MobiDB-lite"/>
    </source>
</evidence>
<dbReference type="Proteomes" id="UP000283509">
    <property type="component" value="Unassembled WGS sequence"/>
</dbReference>
<dbReference type="SUPFAM" id="SSF109604">
    <property type="entry name" value="HD-domain/PDEase-like"/>
    <property type="match status" value="1"/>
</dbReference>
<dbReference type="PANTHER" id="PTHR11373:SF4">
    <property type="entry name" value="DEOXYNUCLEOSIDE TRIPHOSPHATE TRIPHOSPHOHYDROLASE SAMHD1"/>
    <property type="match status" value="1"/>
</dbReference>
<dbReference type="InterPro" id="IPR050135">
    <property type="entry name" value="dGTPase-like"/>
</dbReference>
<evidence type="ECO:0000313" key="5">
    <source>
        <dbReference type="Proteomes" id="UP000283509"/>
    </source>
</evidence>
<protein>
    <submittedName>
        <fullName evidence="4">Putative deoxynucleoside triphosphate triphosphohydrolase SAMHD1-like</fullName>
    </submittedName>
</protein>
<accession>A0A3R7MLQ2</accession>
<dbReference type="AlphaFoldDB" id="A0A3R7MLQ2"/>
<feature type="region of interest" description="Disordered" evidence="2">
    <location>
        <begin position="350"/>
        <end position="385"/>
    </location>
</feature>
<feature type="domain" description="HD" evidence="3">
    <location>
        <begin position="11"/>
        <end position="77"/>
    </location>
</feature>
<dbReference type="Gene3D" id="1.10.3210.10">
    <property type="entry name" value="Hypothetical protein af1432"/>
    <property type="match status" value="1"/>
</dbReference>
<keyword evidence="5" id="KW-1185">Reference proteome</keyword>
<dbReference type="InterPro" id="IPR006674">
    <property type="entry name" value="HD_domain"/>
</dbReference>
<evidence type="ECO:0000259" key="3">
    <source>
        <dbReference type="Pfam" id="PF01966"/>
    </source>
</evidence>
<dbReference type="GO" id="GO:0006203">
    <property type="term" value="P:dGTP catabolic process"/>
    <property type="evidence" value="ECO:0007669"/>
    <property type="project" value="TreeGrafter"/>
</dbReference>
<dbReference type="Pfam" id="PF01966">
    <property type="entry name" value="HD"/>
    <property type="match status" value="1"/>
</dbReference>